<dbReference type="AlphaFoldDB" id="A0A5B7D3G6"/>
<dbReference type="OrthoDB" id="361532at2759"/>
<dbReference type="Proteomes" id="UP000324222">
    <property type="component" value="Unassembled WGS sequence"/>
</dbReference>
<reference evidence="2 3" key="1">
    <citation type="submission" date="2019-05" db="EMBL/GenBank/DDBJ databases">
        <title>Another draft genome of Portunus trituberculatus and its Hox gene families provides insights of decapod evolution.</title>
        <authorList>
            <person name="Jeong J.-H."/>
            <person name="Song I."/>
            <person name="Kim S."/>
            <person name="Choi T."/>
            <person name="Kim D."/>
            <person name="Ryu S."/>
            <person name="Kim W."/>
        </authorList>
    </citation>
    <scope>NUCLEOTIDE SEQUENCE [LARGE SCALE GENOMIC DNA]</scope>
    <source>
        <tissue evidence="2">Muscle</tissue>
    </source>
</reference>
<name>A0A5B7D3G6_PORTR</name>
<evidence type="ECO:0000256" key="1">
    <source>
        <dbReference type="SAM" id="MobiDB-lite"/>
    </source>
</evidence>
<protein>
    <submittedName>
        <fullName evidence="2">Uncharacterized protein</fullName>
    </submittedName>
</protein>
<sequence length="242" mass="25866">MDAGVGPRSGVVTLPVACLVLRSLVLPPPLPPSTLRSDQAQGSATPVPSPLQRYRLPHATQRTVQHTSHSAQHSTTHHGHNTTVNHTEHDNKHGSILCIPSSLLPYGLPSPLLAGSSLRLAPDIVVDDEPAPIHPGYVDQTGKGTSDKIPIVLLQGFFQGPGARSPHHRRPSMSVNELTLPPHLVDVTSVIRGALPVLPRSLAALCLTLNILLPGLGEKASLSHKNKNIMAKGQTRWSKDLR</sequence>
<evidence type="ECO:0000313" key="2">
    <source>
        <dbReference type="EMBL" id="MPC15761.1"/>
    </source>
</evidence>
<proteinExistence type="predicted"/>
<accession>A0A5B7D3G6</accession>
<gene>
    <name evidence="2" type="ORF">E2C01_008563</name>
</gene>
<feature type="region of interest" description="Disordered" evidence="1">
    <location>
        <begin position="32"/>
        <end position="51"/>
    </location>
</feature>
<comment type="caution">
    <text evidence="2">The sequence shown here is derived from an EMBL/GenBank/DDBJ whole genome shotgun (WGS) entry which is preliminary data.</text>
</comment>
<keyword evidence="3" id="KW-1185">Reference proteome</keyword>
<feature type="region of interest" description="Disordered" evidence="1">
    <location>
        <begin position="60"/>
        <end position="89"/>
    </location>
</feature>
<evidence type="ECO:0000313" key="3">
    <source>
        <dbReference type="Proteomes" id="UP000324222"/>
    </source>
</evidence>
<organism evidence="2 3">
    <name type="scientific">Portunus trituberculatus</name>
    <name type="common">Swimming crab</name>
    <name type="synonym">Neptunus trituberculatus</name>
    <dbReference type="NCBI Taxonomy" id="210409"/>
    <lineage>
        <taxon>Eukaryota</taxon>
        <taxon>Metazoa</taxon>
        <taxon>Ecdysozoa</taxon>
        <taxon>Arthropoda</taxon>
        <taxon>Crustacea</taxon>
        <taxon>Multicrustacea</taxon>
        <taxon>Malacostraca</taxon>
        <taxon>Eumalacostraca</taxon>
        <taxon>Eucarida</taxon>
        <taxon>Decapoda</taxon>
        <taxon>Pleocyemata</taxon>
        <taxon>Brachyura</taxon>
        <taxon>Eubrachyura</taxon>
        <taxon>Portunoidea</taxon>
        <taxon>Portunidae</taxon>
        <taxon>Portuninae</taxon>
        <taxon>Portunus</taxon>
    </lineage>
</organism>
<dbReference type="EMBL" id="VSRR010000453">
    <property type="protein sequence ID" value="MPC15761.1"/>
    <property type="molecule type" value="Genomic_DNA"/>
</dbReference>